<evidence type="ECO:0000313" key="3">
    <source>
        <dbReference type="Proteomes" id="UP000195139"/>
    </source>
</evidence>
<dbReference type="AlphaFoldDB" id="A0A242CEK8"/>
<sequence length="68" mass="8049">MTNIKYFIEDQAVIHKKLVVVNDSDEDKLLQILDKGELLKIVMILKKSEKEFLFRCLNLEDIQVEEIE</sequence>
<protein>
    <submittedName>
        <fullName evidence="2">Uncharacterized protein</fullName>
    </submittedName>
</protein>
<reference evidence="1 3" key="2">
    <citation type="submission" date="2018-07" db="EMBL/GenBank/DDBJ databases">
        <title>The Genome Sequence of Enterococcus sp. DIV0659b.</title>
        <authorList>
            <consortium name="The Broad Institute Genomics Platform"/>
            <consortium name="The Broad Institute Genomic Center for Infectious Diseases"/>
            <person name="Earl A."/>
            <person name="Manson A."/>
            <person name="Schwartman J."/>
            <person name="Gilmore M."/>
            <person name="Abouelleil A."/>
            <person name="Cao P."/>
            <person name="Chapman S."/>
            <person name="Cusick C."/>
            <person name="Shea T."/>
            <person name="Young S."/>
            <person name="Neafsey D."/>
            <person name="Nusbaum C."/>
            <person name="Birren B."/>
        </authorList>
    </citation>
    <scope>NUCLEOTIDE SEQUENCE [LARGE SCALE GENOMIC DNA]</scope>
    <source>
        <strain evidence="1 3">4G2_DIV0659</strain>
    </source>
</reference>
<gene>
    <name evidence="2" type="ORF">A5880_001673</name>
    <name evidence="1" type="ORF">A5880_001757</name>
</gene>
<reference evidence="2" key="1">
    <citation type="submission" date="2017-05" db="EMBL/GenBank/DDBJ databases">
        <title>The Genome Sequence of Enterococcus sp. 4G2_DIV0659.</title>
        <authorList>
            <consortium name="The Broad Institute Genomics Platform"/>
            <consortium name="The Broad Institute Genomic Center for Infectious Diseases"/>
            <person name="Earl A."/>
            <person name="Manson A."/>
            <person name="Schwartman J."/>
            <person name="Gilmore M."/>
            <person name="Abouelleil A."/>
            <person name="Cao P."/>
            <person name="Chapman S."/>
            <person name="Cusick C."/>
            <person name="Shea T."/>
            <person name="Young S."/>
            <person name="Neafsey D."/>
            <person name="Nusbaum C."/>
            <person name="Birren B."/>
        </authorList>
    </citation>
    <scope>NUCLEOTIDE SEQUENCE [LARGE SCALE GENOMIC DNA]</scope>
    <source>
        <strain evidence="2">4G2_DIV0659</strain>
    </source>
</reference>
<accession>A0A242CEK8</accession>
<dbReference type="Proteomes" id="UP000195139">
    <property type="component" value="Unassembled WGS sequence"/>
</dbReference>
<name>A0A242CEK8_9ENTE</name>
<evidence type="ECO:0000313" key="1">
    <source>
        <dbReference type="EMBL" id="MEI5994199.1"/>
    </source>
</evidence>
<dbReference type="STRING" id="1834181.A5880_001673"/>
<comment type="caution">
    <text evidence="2">The sequence shown here is derived from an EMBL/GenBank/DDBJ whole genome shotgun (WGS) entry which is preliminary data.</text>
</comment>
<organism evidence="2">
    <name type="scientific">Candidatus Enterococcus mansonii</name>
    <dbReference type="NCBI Taxonomy" id="1834181"/>
    <lineage>
        <taxon>Bacteria</taxon>
        <taxon>Bacillati</taxon>
        <taxon>Bacillota</taxon>
        <taxon>Bacilli</taxon>
        <taxon>Lactobacillales</taxon>
        <taxon>Enterococcaceae</taxon>
        <taxon>Enterococcus</taxon>
    </lineage>
</organism>
<dbReference type="EMBL" id="NGLE01000002">
    <property type="protein sequence ID" value="OTO08673.1"/>
    <property type="molecule type" value="Genomic_DNA"/>
</dbReference>
<evidence type="ECO:0000313" key="2">
    <source>
        <dbReference type="EMBL" id="OTO08673.1"/>
    </source>
</evidence>
<keyword evidence="3" id="KW-1185">Reference proteome</keyword>
<dbReference type="EMBL" id="NGLE02000001">
    <property type="protein sequence ID" value="MEI5994199.1"/>
    <property type="molecule type" value="Genomic_DNA"/>
</dbReference>
<proteinExistence type="predicted"/>
<dbReference type="RefSeq" id="WP_086330595.1">
    <property type="nucleotide sequence ID" value="NZ_NGLE02000001.1"/>
</dbReference>
<dbReference type="OrthoDB" id="2189486at2"/>